<reference evidence="10" key="1">
    <citation type="submission" date="2021-09" db="EMBL/GenBank/DDBJ databases">
        <authorList>
            <consortium name="AG Swart"/>
            <person name="Singh M."/>
            <person name="Singh A."/>
            <person name="Seah K."/>
            <person name="Emmerich C."/>
        </authorList>
    </citation>
    <scope>NUCLEOTIDE SEQUENCE</scope>
    <source>
        <strain evidence="10">ATCC30299</strain>
    </source>
</reference>
<organism evidence="10 11">
    <name type="scientific">Blepharisma stoltei</name>
    <dbReference type="NCBI Taxonomy" id="1481888"/>
    <lineage>
        <taxon>Eukaryota</taxon>
        <taxon>Sar</taxon>
        <taxon>Alveolata</taxon>
        <taxon>Ciliophora</taxon>
        <taxon>Postciliodesmatophora</taxon>
        <taxon>Heterotrichea</taxon>
        <taxon>Heterotrichida</taxon>
        <taxon>Blepharismidae</taxon>
        <taxon>Blepharisma</taxon>
    </lineage>
</organism>
<feature type="transmembrane region" description="Helical" evidence="8">
    <location>
        <begin position="45"/>
        <end position="64"/>
    </location>
</feature>
<accession>A0AAU9JXR7</accession>
<evidence type="ECO:0000256" key="4">
    <source>
        <dbReference type="ARBA" id="ARBA00022692"/>
    </source>
</evidence>
<keyword evidence="11" id="KW-1185">Reference proteome</keyword>
<sequence length="421" mass="46026">MSESVCPLTLPGIGDIVVFIGLIGLMLMEYGLCRPENANHLLLKNWLQFSIGIVAWWVLGYGFAFGNVADSEFIGNRNFGGEKWLTERSENHGACASFFALCGFFVLFVINGGISEKAKYHVYVVLAFWIMLFVWPVIVAWSWGGGWLAIELKKDLIDVGGAINIHMFAGAIGLMGAIFSGKRRGRWRPSKAAKFQIQMYPIYIIGAVLLILGLFGLNFSIGQSRADQMGMSAANSWICAGATSIVALKLLTLFSKDLHTHTIAIYQGFIAGMVVISSSAYNTTPWQAGIVGIMTGVIFAFTYKFVLYLQIDDPMSVTATFLVPGLVGGILPGFITDEDGCFWQGISGHTLSTQVIGVIVVLGWALVWAVILFTVLTVVGGMRLRDHIQKYGLAKTHIMQSGFVYVKDEVITKGEEVEDIS</sequence>
<protein>
    <recommendedName>
        <fullName evidence="9">Ammonium transporter AmtB-like domain-containing protein</fullName>
    </recommendedName>
</protein>
<dbReference type="Proteomes" id="UP001162131">
    <property type="component" value="Unassembled WGS sequence"/>
</dbReference>
<dbReference type="GO" id="GO:0097272">
    <property type="term" value="P:ammonium homeostasis"/>
    <property type="evidence" value="ECO:0007669"/>
    <property type="project" value="TreeGrafter"/>
</dbReference>
<evidence type="ECO:0000256" key="3">
    <source>
        <dbReference type="ARBA" id="ARBA00022448"/>
    </source>
</evidence>
<evidence type="ECO:0000313" key="11">
    <source>
        <dbReference type="Proteomes" id="UP001162131"/>
    </source>
</evidence>
<evidence type="ECO:0000259" key="9">
    <source>
        <dbReference type="Pfam" id="PF00909"/>
    </source>
</evidence>
<feature type="transmembrane region" description="Helical" evidence="8">
    <location>
        <begin position="91"/>
        <end position="110"/>
    </location>
</feature>
<dbReference type="Pfam" id="PF00909">
    <property type="entry name" value="Ammonium_transp"/>
    <property type="match status" value="1"/>
</dbReference>
<evidence type="ECO:0000256" key="2">
    <source>
        <dbReference type="ARBA" id="ARBA00005887"/>
    </source>
</evidence>
<evidence type="ECO:0000256" key="7">
    <source>
        <dbReference type="ARBA" id="ARBA00023177"/>
    </source>
</evidence>
<evidence type="ECO:0000256" key="5">
    <source>
        <dbReference type="ARBA" id="ARBA00022989"/>
    </source>
</evidence>
<feature type="transmembrane region" description="Helical" evidence="8">
    <location>
        <begin position="287"/>
        <end position="309"/>
    </location>
</feature>
<keyword evidence="7" id="KW-0924">Ammonia transport</keyword>
<dbReference type="Gene3D" id="1.10.3430.10">
    <property type="entry name" value="Ammonium transporter AmtB like domains"/>
    <property type="match status" value="1"/>
</dbReference>
<feature type="transmembrane region" description="Helical" evidence="8">
    <location>
        <begin position="156"/>
        <end position="179"/>
    </location>
</feature>
<dbReference type="InterPro" id="IPR029020">
    <property type="entry name" value="Ammonium/urea_transptr"/>
</dbReference>
<dbReference type="PANTHER" id="PTHR11730">
    <property type="entry name" value="AMMONIUM TRANSPORTER"/>
    <property type="match status" value="1"/>
</dbReference>
<dbReference type="AlphaFoldDB" id="A0AAU9JXR7"/>
<comment type="subcellular location">
    <subcellularLocation>
        <location evidence="1">Membrane</location>
        <topology evidence="1">Multi-pass membrane protein</topology>
    </subcellularLocation>
</comment>
<gene>
    <name evidence="10" type="ORF">BSTOLATCC_MIC49310</name>
</gene>
<keyword evidence="5 8" id="KW-1133">Transmembrane helix</keyword>
<feature type="transmembrane region" description="Helical" evidence="8">
    <location>
        <begin position="200"/>
        <end position="221"/>
    </location>
</feature>
<proteinExistence type="inferred from homology"/>
<feature type="transmembrane region" description="Helical" evidence="8">
    <location>
        <begin position="263"/>
        <end position="281"/>
    </location>
</feature>
<keyword evidence="4 8" id="KW-0812">Transmembrane</keyword>
<dbReference type="EMBL" id="CAJZBQ010000048">
    <property type="protein sequence ID" value="CAG9329689.1"/>
    <property type="molecule type" value="Genomic_DNA"/>
</dbReference>
<feature type="transmembrane region" description="Helical" evidence="8">
    <location>
        <begin position="316"/>
        <end position="335"/>
    </location>
</feature>
<comment type="caution">
    <text evidence="10">The sequence shown here is derived from an EMBL/GenBank/DDBJ whole genome shotgun (WGS) entry which is preliminary data.</text>
</comment>
<feature type="transmembrane region" description="Helical" evidence="8">
    <location>
        <begin position="122"/>
        <end position="144"/>
    </location>
</feature>
<feature type="transmembrane region" description="Helical" evidence="8">
    <location>
        <begin position="355"/>
        <end position="380"/>
    </location>
</feature>
<evidence type="ECO:0000256" key="8">
    <source>
        <dbReference type="SAM" id="Phobius"/>
    </source>
</evidence>
<dbReference type="InterPro" id="IPR024041">
    <property type="entry name" value="NH4_transpt_AmtB-like_dom"/>
</dbReference>
<feature type="transmembrane region" description="Helical" evidence="8">
    <location>
        <begin position="233"/>
        <end position="251"/>
    </location>
</feature>
<feature type="transmembrane region" description="Helical" evidence="8">
    <location>
        <begin position="12"/>
        <end position="33"/>
    </location>
</feature>
<evidence type="ECO:0000256" key="6">
    <source>
        <dbReference type="ARBA" id="ARBA00023136"/>
    </source>
</evidence>
<keyword evidence="6 8" id="KW-0472">Membrane</keyword>
<keyword evidence="3" id="KW-0813">Transport</keyword>
<dbReference type="SUPFAM" id="SSF111352">
    <property type="entry name" value="Ammonium transporter"/>
    <property type="match status" value="1"/>
</dbReference>
<dbReference type="GO" id="GO:0008519">
    <property type="term" value="F:ammonium channel activity"/>
    <property type="evidence" value="ECO:0007669"/>
    <property type="project" value="InterPro"/>
</dbReference>
<comment type="similarity">
    <text evidence="2">Belongs to the ammonia transporter channel (TC 1.A.11.2) family.</text>
</comment>
<dbReference type="PANTHER" id="PTHR11730:SF6">
    <property type="entry name" value="AMMONIUM TRANSPORTER"/>
    <property type="match status" value="1"/>
</dbReference>
<name>A0AAU9JXR7_9CILI</name>
<dbReference type="GO" id="GO:0005886">
    <property type="term" value="C:plasma membrane"/>
    <property type="evidence" value="ECO:0007669"/>
    <property type="project" value="TreeGrafter"/>
</dbReference>
<evidence type="ECO:0000256" key="1">
    <source>
        <dbReference type="ARBA" id="ARBA00004141"/>
    </source>
</evidence>
<feature type="domain" description="Ammonium transporter AmtB-like" evidence="9">
    <location>
        <begin position="16"/>
        <end position="397"/>
    </location>
</feature>
<evidence type="ECO:0000313" key="10">
    <source>
        <dbReference type="EMBL" id="CAG9329689.1"/>
    </source>
</evidence>